<protein>
    <submittedName>
        <fullName evidence="3">Uncharacterized protein</fullName>
    </submittedName>
</protein>
<sequence length="239" mass="24791">MSDEQMPSRAIPAGWDWPQQSDGPVAPQAGAPASMWSSAPAAPQAPAPAQFAPPVGAPVNVASAAPAAQQSPYAPGHSGVTAASAAPAYGTPAPYPQQGAPAQPMPSHGQPSAYQAQPAPVAQPMQQAAATQYGVNPQAAYASQPAQPSTDQLRQLAFSRLKSNATVAIVMSFVWFFTTPVILLLANAVRAQRLCTHAQEIDAPSDVTRKVNIARGIAFGMLLLQVSLIILLIVSENMR</sequence>
<keyword evidence="2" id="KW-0812">Transmembrane</keyword>
<evidence type="ECO:0000256" key="1">
    <source>
        <dbReference type="SAM" id="MobiDB-lite"/>
    </source>
</evidence>
<dbReference type="Proteomes" id="UP000424490">
    <property type="component" value="Chromosome"/>
</dbReference>
<dbReference type="AlphaFoldDB" id="A0A857A4T4"/>
<feature type="transmembrane region" description="Helical" evidence="2">
    <location>
        <begin position="164"/>
        <end position="186"/>
    </location>
</feature>
<feature type="region of interest" description="Disordered" evidence="1">
    <location>
        <begin position="89"/>
        <end position="129"/>
    </location>
</feature>
<accession>A0A857A4T4</accession>
<proteinExistence type="predicted"/>
<dbReference type="RefSeq" id="WP_131240594.1">
    <property type="nucleotide sequence ID" value="NZ_CP046315.1"/>
</dbReference>
<evidence type="ECO:0000313" key="4">
    <source>
        <dbReference type="Proteomes" id="UP000424490"/>
    </source>
</evidence>
<evidence type="ECO:0000313" key="3">
    <source>
        <dbReference type="EMBL" id="QGS10041.1"/>
    </source>
</evidence>
<evidence type="ECO:0000256" key="2">
    <source>
        <dbReference type="SAM" id="Phobius"/>
    </source>
</evidence>
<organism evidence="3 4">
    <name type="scientific">Schaalia odontolytica</name>
    <dbReference type="NCBI Taxonomy" id="1660"/>
    <lineage>
        <taxon>Bacteria</taxon>
        <taxon>Bacillati</taxon>
        <taxon>Actinomycetota</taxon>
        <taxon>Actinomycetes</taxon>
        <taxon>Actinomycetales</taxon>
        <taxon>Actinomycetaceae</taxon>
        <taxon>Schaalia</taxon>
    </lineage>
</organism>
<keyword evidence="2" id="KW-0472">Membrane</keyword>
<feature type="region of interest" description="Disordered" evidence="1">
    <location>
        <begin position="1"/>
        <end position="49"/>
    </location>
</feature>
<keyword evidence="2" id="KW-1133">Transmembrane helix</keyword>
<dbReference type="EMBL" id="CP046315">
    <property type="protein sequence ID" value="QGS10041.1"/>
    <property type="molecule type" value="Genomic_DNA"/>
</dbReference>
<gene>
    <name evidence="3" type="ORF">FOC40_00490</name>
</gene>
<feature type="compositionally biased region" description="Low complexity" evidence="1">
    <location>
        <begin position="29"/>
        <end position="49"/>
    </location>
</feature>
<feature type="transmembrane region" description="Helical" evidence="2">
    <location>
        <begin position="213"/>
        <end position="234"/>
    </location>
</feature>
<name>A0A857A4T4_9ACTO</name>
<reference evidence="3 4" key="1">
    <citation type="submission" date="2019-11" db="EMBL/GenBank/DDBJ databases">
        <title>FDA dAtabase for Regulatory Grade micrObial Sequences (FDA-ARGOS): Supporting development and validation of Infectious Disease Dx tests.</title>
        <authorList>
            <person name="Stonesifer R."/>
            <person name="Tallon L."/>
            <person name="Sadzewicz L."/>
            <person name="Vavikolanu K."/>
            <person name="Mehta A."/>
            <person name="Aluvathingal J."/>
            <person name="Nadendla S."/>
            <person name="Myers T."/>
            <person name="Yan Y."/>
            <person name="Sichtig H."/>
        </authorList>
    </citation>
    <scope>NUCLEOTIDE SEQUENCE [LARGE SCALE GENOMIC DNA]</scope>
    <source>
        <strain evidence="3 4">FDAARGOS_732</strain>
    </source>
</reference>